<dbReference type="AlphaFoldDB" id="A0A1H9GMD4"/>
<dbReference type="Pfam" id="PF06750">
    <property type="entry name" value="A24_N_bact"/>
    <property type="match status" value="1"/>
</dbReference>
<dbReference type="GO" id="GO:0005886">
    <property type="term" value="C:plasma membrane"/>
    <property type="evidence" value="ECO:0007669"/>
    <property type="project" value="UniProtKB-SubCell"/>
</dbReference>
<keyword evidence="4" id="KW-0997">Cell inner membrane</keyword>
<sequence length="288" mass="31411">MSLTQALASNTSLLYLLAGLAGLIVGSFLNVLILRLPPLLEYAWRLEARAVLELPETETPPADLFQPGSHCPHCKTPLRPWQNIPLLSFLLLRGRCAHCAARISLQYPLVELAAALMALACVWRFGYSPQLAAALLLSWTLLALAVMDFQTLLLPDALTLPLLWLGLLAALVPIYAPLPAALLGAAFGYLSLWSLYWLFRLATGKEGMGYGDFKLLALLGAWLGWQALPAIVLLSSISAALVGIVLIVLRRAGRHSAIPFGPYLAAAGWLVLVFGPQLQRWYFEFLTS</sequence>
<dbReference type="EC" id="3.4.23.43" evidence="15 18"/>
<keyword evidence="3" id="KW-1003">Cell membrane</keyword>
<evidence type="ECO:0000259" key="21">
    <source>
        <dbReference type="Pfam" id="PF06750"/>
    </source>
</evidence>
<feature type="transmembrane region" description="Helical" evidence="19">
    <location>
        <begin position="181"/>
        <end position="199"/>
    </location>
</feature>
<feature type="domain" description="Prepilin peptidase A24 N-terminal" evidence="21">
    <location>
        <begin position="21"/>
        <end position="125"/>
    </location>
</feature>
<keyword evidence="5 18" id="KW-0489">Methyltransferase</keyword>
<dbReference type="STRING" id="489703.SAMN04488038_107129"/>
<evidence type="ECO:0000256" key="4">
    <source>
        <dbReference type="ARBA" id="ARBA00022519"/>
    </source>
</evidence>
<evidence type="ECO:0000256" key="10">
    <source>
        <dbReference type="ARBA" id="ARBA00022801"/>
    </source>
</evidence>
<evidence type="ECO:0000256" key="5">
    <source>
        <dbReference type="ARBA" id="ARBA00022603"/>
    </source>
</evidence>
<evidence type="ECO:0000256" key="9">
    <source>
        <dbReference type="ARBA" id="ARBA00022692"/>
    </source>
</evidence>
<keyword evidence="11 19" id="KW-1133">Transmembrane helix</keyword>
<proteinExistence type="inferred from homology"/>
<protein>
    <recommendedName>
        <fullName evidence="16 18">Prepilin leader peptidase/N-methyltransferase</fullName>
        <ecNumber evidence="18">2.1.1.-</ecNumber>
        <ecNumber evidence="15 18">3.4.23.43</ecNumber>
    </recommendedName>
</protein>
<keyword evidence="12 19" id="KW-0472">Membrane</keyword>
<evidence type="ECO:0000256" key="17">
    <source>
        <dbReference type="RuleBase" id="RU003793"/>
    </source>
</evidence>
<dbReference type="GO" id="GO:0006465">
    <property type="term" value="P:signal peptide processing"/>
    <property type="evidence" value="ECO:0007669"/>
    <property type="project" value="TreeGrafter"/>
</dbReference>
<dbReference type="OrthoDB" id="9789291at2"/>
<dbReference type="RefSeq" id="WP_093285458.1">
    <property type="nucleotide sequence ID" value="NZ_FOFS01000007.1"/>
</dbReference>
<comment type="catalytic activity">
    <reaction evidence="14 18">
        <text>Typically cleaves a -Gly-|-Phe- bond to release an N-terminal, basic peptide of 5-8 residues from type IV prepilin, and then N-methylates the new N-terminal amino group, the methyl donor being S-adenosyl-L-methionine.</text>
        <dbReference type="EC" id="3.4.23.43"/>
    </reaction>
</comment>
<evidence type="ECO:0000313" key="23">
    <source>
        <dbReference type="Proteomes" id="UP000199233"/>
    </source>
</evidence>
<organism evidence="22 23">
    <name type="scientific">Solimonas aquatica</name>
    <dbReference type="NCBI Taxonomy" id="489703"/>
    <lineage>
        <taxon>Bacteria</taxon>
        <taxon>Pseudomonadati</taxon>
        <taxon>Pseudomonadota</taxon>
        <taxon>Gammaproteobacteria</taxon>
        <taxon>Nevskiales</taxon>
        <taxon>Nevskiaceae</taxon>
        <taxon>Solimonas</taxon>
    </lineage>
</organism>
<evidence type="ECO:0000256" key="13">
    <source>
        <dbReference type="ARBA" id="ARBA00023268"/>
    </source>
</evidence>
<feature type="transmembrane region" description="Helical" evidence="19">
    <location>
        <begin position="12"/>
        <end position="36"/>
    </location>
</feature>
<dbReference type="InterPro" id="IPR050882">
    <property type="entry name" value="Prepilin_peptidase/N-MTase"/>
</dbReference>
<accession>A0A1H9GMD4</accession>
<dbReference type="InterPro" id="IPR000045">
    <property type="entry name" value="Prepilin_IV_endopep_pep"/>
</dbReference>
<dbReference type="FunFam" id="1.20.120.1220:FF:000001">
    <property type="entry name" value="Type 4 prepilin-like proteins leader peptide-processing enzyme"/>
    <property type="match status" value="1"/>
</dbReference>
<dbReference type="GO" id="GO:0008168">
    <property type="term" value="F:methyltransferase activity"/>
    <property type="evidence" value="ECO:0007669"/>
    <property type="project" value="UniProtKB-KW"/>
</dbReference>
<feature type="transmembrane region" description="Helical" evidence="19">
    <location>
        <begin position="105"/>
        <end position="125"/>
    </location>
</feature>
<feature type="transmembrane region" description="Helical" evidence="19">
    <location>
        <begin position="261"/>
        <end position="278"/>
    </location>
</feature>
<comment type="similarity">
    <text evidence="2 17">Belongs to the peptidase A24 family.</text>
</comment>
<feature type="domain" description="Prepilin type IV endopeptidase peptidase" evidence="20">
    <location>
        <begin position="135"/>
        <end position="244"/>
    </location>
</feature>
<evidence type="ECO:0000256" key="8">
    <source>
        <dbReference type="ARBA" id="ARBA00022691"/>
    </source>
</evidence>
<evidence type="ECO:0000256" key="14">
    <source>
        <dbReference type="ARBA" id="ARBA00050401"/>
    </source>
</evidence>
<dbReference type="InterPro" id="IPR010627">
    <property type="entry name" value="Prepilin_pept_A24_N"/>
</dbReference>
<dbReference type="Gene3D" id="1.20.120.1220">
    <property type="match status" value="1"/>
</dbReference>
<evidence type="ECO:0000256" key="1">
    <source>
        <dbReference type="ARBA" id="ARBA00004429"/>
    </source>
</evidence>
<dbReference type="InterPro" id="IPR014032">
    <property type="entry name" value="Peptidase_A24A_bac"/>
</dbReference>
<evidence type="ECO:0000256" key="12">
    <source>
        <dbReference type="ARBA" id="ARBA00023136"/>
    </source>
</evidence>
<evidence type="ECO:0000259" key="20">
    <source>
        <dbReference type="Pfam" id="PF01478"/>
    </source>
</evidence>
<feature type="transmembrane region" description="Helical" evidence="19">
    <location>
        <begin position="131"/>
        <end position="150"/>
    </location>
</feature>
<evidence type="ECO:0000256" key="7">
    <source>
        <dbReference type="ARBA" id="ARBA00022679"/>
    </source>
</evidence>
<keyword evidence="23" id="KW-1185">Reference proteome</keyword>
<keyword evidence="10 18" id="KW-0378">Hydrolase</keyword>
<name>A0A1H9GMD4_9GAMM</name>
<comment type="function">
    <text evidence="18">Plays an essential role in type IV pili and type II pseudopili formation by proteolytically removing the leader sequence from substrate proteins and subsequently monomethylating the alpha-amino group of the newly exposed N-terminal phenylalanine.</text>
</comment>
<dbReference type="PANTHER" id="PTHR30487">
    <property type="entry name" value="TYPE 4 PREPILIN-LIKE PROTEINS LEADER PEPTIDE-PROCESSING ENZYME"/>
    <property type="match status" value="1"/>
</dbReference>
<feature type="transmembrane region" description="Helical" evidence="19">
    <location>
        <begin position="157"/>
        <end position="175"/>
    </location>
</feature>
<keyword evidence="6 18" id="KW-0645">Protease</keyword>
<evidence type="ECO:0000256" key="18">
    <source>
        <dbReference type="RuleBase" id="RU003794"/>
    </source>
</evidence>
<dbReference type="Pfam" id="PF01478">
    <property type="entry name" value="Peptidase_A24"/>
    <property type="match status" value="1"/>
</dbReference>
<dbReference type="PANTHER" id="PTHR30487:SF0">
    <property type="entry name" value="PREPILIN LEADER PEPTIDASE_N-METHYLTRANSFERASE-RELATED"/>
    <property type="match status" value="1"/>
</dbReference>
<dbReference type="EMBL" id="FOFS01000007">
    <property type="protein sequence ID" value="SEQ51209.1"/>
    <property type="molecule type" value="Genomic_DNA"/>
</dbReference>
<dbReference type="EC" id="2.1.1.-" evidence="18"/>
<evidence type="ECO:0000256" key="16">
    <source>
        <dbReference type="ARBA" id="ARBA00071870"/>
    </source>
</evidence>
<dbReference type="GO" id="GO:0004190">
    <property type="term" value="F:aspartic-type endopeptidase activity"/>
    <property type="evidence" value="ECO:0007669"/>
    <property type="project" value="UniProtKB-EC"/>
</dbReference>
<evidence type="ECO:0000256" key="19">
    <source>
        <dbReference type="SAM" id="Phobius"/>
    </source>
</evidence>
<evidence type="ECO:0000256" key="11">
    <source>
        <dbReference type="ARBA" id="ARBA00022989"/>
    </source>
</evidence>
<keyword evidence="8" id="KW-0949">S-adenosyl-L-methionine</keyword>
<keyword evidence="9 18" id="KW-0812">Transmembrane</keyword>
<keyword evidence="13 18" id="KW-0511">Multifunctional enzyme</keyword>
<comment type="subcellular location">
    <subcellularLocation>
        <location evidence="1">Cell inner membrane</location>
        <topology evidence="1">Multi-pass membrane protein</topology>
    </subcellularLocation>
    <subcellularLocation>
        <location evidence="18">Cell membrane</location>
        <topology evidence="18">Multi-pass membrane protein</topology>
    </subcellularLocation>
</comment>
<dbReference type="Proteomes" id="UP000199233">
    <property type="component" value="Unassembled WGS sequence"/>
</dbReference>
<gene>
    <name evidence="22" type="ORF">SAMN04488038_107129</name>
</gene>
<evidence type="ECO:0000256" key="6">
    <source>
        <dbReference type="ARBA" id="ARBA00022670"/>
    </source>
</evidence>
<evidence type="ECO:0000256" key="3">
    <source>
        <dbReference type="ARBA" id="ARBA00022475"/>
    </source>
</evidence>
<reference evidence="22 23" key="1">
    <citation type="submission" date="2016-10" db="EMBL/GenBank/DDBJ databases">
        <authorList>
            <person name="de Groot N.N."/>
        </authorList>
    </citation>
    <scope>NUCLEOTIDE SEQUENCE [LARGE SCALE GENOMIC DNA]</scope>
    <source>
        <strain evidence="22 23">DSM 25927</strain>
    </source>
</reference>
<feature type="transmembrane region" description="Helical" evidence="19">
    <location>
        <begin position="231"/>
        <end position="249"/>
    </location>
</feature>
<evidence type="ECO:0000256" key="2">
    <source>
        <dbReference type="ARBA" id="ARBA00005801"/>
    </source>
</evidence>
<dbReference type="PRINTS" id="PR00864">
    <property type="entry name" value="PREPILNPTASE"/>
</dbReference>
<keyword evidence="7 18" id="KW-0808">Transferase</keyword>
<evidence type="ECO:0000313" key="22">
    <source>
        <dbReference type="EMBL" id="SEQ51209.1"/>
    </source>
</evidence>
<dbReference type="GO" id="GO:0032259">
    <property type="term" value="P:methylation"/>
    <property type="evidence" value="ECO:0007669"/>
    <property type="project" value="UniProtKB-KW"/>
</dbReference>
<evidence type="ECO:0000256" key="15">
    <source>
        <dbReference type="ARBA" id="ARBA00067082"/>
    </source>
</evidence>